<gene>
    <name evidence="1" type="ORF">KNCP2_10020</name>
</gene>
<reference evidence="1 2" key="1">
    <citation type="journal article" date="2024" name="Microbiol. Immunol.">
        <title>Discovery of a novel spotted fever group Rickettsia, 'Candidatus Rickettsia kedanie,' in unfed larval chigger mites, Leptotrombidium scutellare.</title>
        <authorList>
            <person name="Ogawa M."/>
            <person name="Matsutani M."/>
            <person name="Katayama T."/>
            <person name="Takada N."/>
            <person name="Noda S."/>
            <person name="Takahashi M."/>
            <person name="Kageyama D."/>
            <person name="Hanaoka N."/>
            <person name="Ebihara H."/>
        </authorList>
    </citation>
    <scope>NUCLEOTIDE SEQUENCE [LARGE SCALE GENOMIC DNA]</scope>
    <source>
        <strain evidence="1 2">KNCP2-13</strain>
    </source>
</reference>
<accession>A0ABP9TTZ7</accession>
<dbReference type="Gene3D" id="3.40.50.300">
    <property type="entry name" value="P-loop containing nucleotide triphosphate hydrolases"/>
    <property type="match status" value="1"/>
</dbReference>
<name>A0ABP9TTZ7_9RICK</name>
<proteinExistence type="predicted"/>
<evidence type="ECO:0000313" key="1">
    <source>
        <dbReference type="EMBL" id="GAA5252714.1"/>
    </source>
</evidence>
<dbReference type="InterPro" id="IPR000408">
    <property type="entry name" value="Reg_chr_condens"/>
</dbReference>
<dbReference type="EMBL" id="BAABMM010000035">
    <property type="protein sequence ID" value="GAA5252714.1"/>
    <property type="molecule type" value="Genomic_DNA"/>
</dbReference>
<sequence length="60" mass="6568">MLELTGTPQRFLSLLSQPLGKFSGGEKHIILLAFSIAHPPKILFLDEHIANLDPKASLTT</sequence>
<keyword evidence="2" id="KW-1185">Reference proteome</keyword>
<protein>
    <recommendedName>
        <fullName evidence="3">ABC transporter domain-containing protein</fullName>
    </recommendedName>
</protein>
<comment type="caution">
    <text evidence="1">The sequence shown here is derived from an EMBL/GenBank/DDBJ whole genome shotgun (WGS) entry which is preliminary data.</text>
</comment>
<dbReference type="SUPFAM" id="SSF52540">
    <property type="entry name" value="P-loop containing nucleoside triphosphate hydrolases"/>
    <property type="match status" value="1"/>
</dbReference>
<dbReference type="InterPro" id="IPR027417">
    <property type="entry name" value="P-loop_NTPase"/>
</dbReference>
<evidence type="ECO:0000313" key="2">
    <source>
        <dbReference type="Proteomes" id="UP001628124"/>
    </source>
</evidence>
<dbReference type="PROSITE" id="PS00626">
    <property type="entry name" value="RCC1_2"/>
    <property type="match status" value="1"/>
</dbReference>
<evidence type="ECO:0008006" key="3">
    <source>
        <dbReference type="Google" id="ProtNLM"/>
    </source>
</evidence>
<organism evidence="1 2">
    <name type="scientific">Candidatus Rickettsia kedanie</name>
    <dbReference type="NCBI Taxonomy" id="3115352"/>
    <lineage>
        <taxon>Bacteria</taxon>
        <taxon>Pseudomonadati</taxon>
        <taxon>Pseudomonadota</taxon>
        <taxon>Alphaproteobacteria</taxon>
        <taxon>Rickettsiales</taxon>
        <taxon>Rickettsiaceae</taxon>
        <taxon>Rickettsieae</taxon>
        <taxon>Rickettsia</taxon>
        <taxon>spotted fever group</taxon>
    </lineage>
</organism>
<dbReference type="Proteomes" id="UP001628124">
    <property type="component" value="Unassembled WGS sequence"/>
</dbReference>